<feature type="region of interest" description="Disordered" evidence="1">
    <location>
        <begin position="13"/>
        <end position="32"/>
    </location>
</feature>
<proteinExistence type="predicted"/>
<keyword evidence="4" id="KW-1185">Reference proteome</keyword>
<gene>
    <name evidence="3" type="ORF">BDK92_5844</name>
</gene>
<sequence length="176" mass="18284">MDPVTVEVSPLVMAPGHPVEPTSPPAAAAPEPPPAATKTVVVWPIILLAMPAFVAIWSGWVELGGLTGFGVVHPLPGIWDSLSLNTAITLPVGMEAYAGYAMYVWLSGRASTRARTFAAWSAVISLLVGAAGQIAYHLMVAAGMTSAPWQITTVVACIPVATFGLGCTLAHLVREK</sequence>
<keyword evidence="2" id="KW-1133">Transmembrane helix</keyword>
<evidence type="ECO:0000313" key="3">
    <source>
        <dbReference type="EMBL" id="RKR91448.1"/>
    </source>
</evidence>
<dbReference type="AlphaFoldDB" id="A0A495JSF0"/>
<comment type="caution">
    <text evidence="3">The sequence shown here is derived from an EMBL/GenBank/DDBJ whole genome shotgun (WGS) entry which is preliminary data.</text>
</comment>
<feature type="transmembrane region" description="Helical" evidence="2">
    <location>
        <begin position="117"/>
        <end position="139"/>
    </location>
</feature>
<keyword evidence="2" id="KW-0812">Transmembrane</keyword>
<protein>
    <submittedName>
        <fullName evidence="3">Uncharacterized protein</fullName>
    </submittedName>
</protein>
<accession>A0A495JSF0</accession>
<name>A0A495JSF0_9ACTN</name>
<dbReference type="EMBL" id="RBKT01000001">
    <property type="protein sequence ID" value="RKR91448.1"/>
    <property type="molecule type" value="Genomic_DNA"/>
</dbReference>
<feature type="transmembrane region" description="Helical" evidence="2">
    <location>
        <begin position="81"/>
        <end position="105"/>
    </location>
</feature>
<organism evidence="3 4">
    <name type="scientific">Micromonospora pisi</name>
    <dbReference type="NCBI Taxonomy" id="589240"/>
    <lineage>
        <taxon>Bacteria</taxon>
        <taxon>Bacillati</taxon>
        <taxon>Actinomycetota</taxon>
        <taxon>Actinomycetes</taxon>
        <taxon>Micromonosporales</taxon>
        <taxon>Micromonosporaceae</taxon>
        <taxon>Micromonospora</taxon>
    </lineage>
</organism>
<evidence type="ECO:0000256" key="2">
    <source>
        <dbReference type="SAM" id="Phobius"/>
    </source>
</evidence>
<feature type="transmembrane region" description="Helical" evidence="2">
    <location>
        <begin position="151"/>
        <end position="173"/>
    </location>
</feature>
<evidence type="ECO:0000256" key="1">
    <source>
        <dbReference type="SAM" id="MobiDB-lite"/>
    </source>
</evidence>
<dbReference type="Proteomes" id="UP000277671">
    <property type="component" value="Unassembled WGS sequence"/>
</dbReference>
<keyword evidence="2" id="KW-0472">Membrane</keyword>
<evidence type="ECO:0000313" key="4">
    <source>
        <dbReference type="Proteomes" id="UP000277671"/>
    </source>
</evidence>
<feature type="transmembrane region" description="Helical" evidence="2">
    <location>
        <begin position="40"/>
        <end position="61"/>
    </location>
</feature>
<reference evidence="3 4" key="1">
    <citation type="submission" date="2018-10" db="EMBL/GenBank/DDBJ databases">
        <title>Sequencing the genomes of 1000 actinobacteria strains.</title>
        <authorList>
            <person name="Klenk H.-P."/>
        </authorList>
    </citation>
    <scope>NUCLEOTIDE SEQUENCE [LARGE SCALE GENOMIC DNA]</scope>
    <source>
        <strain evidence="3 4">DSM 45175</strain>
    </source>
</reference>